<protein>
    <recommendedName>
        <fullName evidence="1">HEPN AbiJ-N-terminal domain-containing protein</fullName>
    </recommendedName>
</protein>
<organism evidence="2 3">
    <name type="scientific">Priestia aryabhattai</name>
    <name type="common">Bacillus aryabhattai</name>
    <dbReference type="NCBI Taxonomy" id="412384"/>
    <lineage>
        <taxon>Bacteria</taxon>
        <taxon>Bacillati</taxon>
        <taxon>Bacillota</taxon>
        <taxon>Bacilli</taxon>
        <taxon>Bacillales</taxon>
        <taxon>Bacillaceae</taxon>
        <taxon>Priestia</taxon>
    </lineage>
</organism>
<gene>
    <name evidence="2" type="ORF">PWO00_23790</name>
</gene>
<proteinExistence type="predicted"/>
<name>A0ABD7WUG2_PRIAR</name>
<evidence type="ECO:0000313" key="3">
    <source>
        <dbReference type="Proteomes" id="UP001220217"/>
    </source>
</evidence>
<accession>A0ABD7WUG2</accession>
<evidence type="ECO:0000313" key="2">
    <source>
        <dbReference type="EMBL" id="WEA43819.1"/>
    </source>
</evidence>
<dbReference type="InterPro" id="IPR049503">
    <property type="entry name" value="AbiJ_NTD4"/>
</dbReference>
<dbReference type="Pfam" id="PF18863">
    <property type="entry name" value="AbiJ_NTD4"/>
    <property type="match status" value="1"/>
</dbReference>
<reference evidence="2 3" key="1">
    <citation type="submission" date="2023-02" db="EMBL/GenBank/DDBJ databases">
        <title>Complete genome sequence of Priestia aryabhattai G5MAi6, a methanol-tolerant strain isolated from tap water in Hong Kong.</title>
        <authorList>
            <person name="Leung K.M."/>
            <person name="Lai G.K.K."/>
            <person name="Griffin S.D.J."/>
        </authorList>
    </citation>
    <scope>NUCLEOTIDE SEQUENCE [LARGE SCALE GENOMIC DNA]</scope>
    <source>
        <strain evidence="2 3">G5MAi6</strain>
    </source>
</reference>
<feature type="domain" description="HEPN AbiJ-N-terminal" evidence="1">
    <location>
        <begin position="5"/>
        <end position="159"/>
    </location>
</feature>
<sequence>MEEFFSEREQGKKQLKSETISVAVYNGIIGIYGKYKKNFALEFPLYCPDKGDIYDTDMELLNVSIKSYIPDMKTPVELKDSSEFFQEDILAENEKYSLLDFIEYCYSKISDFIEGLYHSYWGHNHLRFLRTHDQREDFRNEVNRIFERNGIVFYLDDDGTVKRHLPSDMNNLLENLVIHSSDNKLNELVNTAIQYIREPQTNSRNIALEKIWDAFERMKTFYEPANKKRSVTQLIQNVSGQTRDFDNMLDIEFKALTAIGNDYQIRHFETDKIAIESMKQVDYLFYRMIALIDLCMSDINVSTSV</sequence>
<dbReference type="RefSeq" id="WP_275036530.1">
    <property type="nucleotide sequence ID" value="NZ_CP118718.1"/>
</dbReference>
<dbReference type="EMBL" id="CP118718">
    <property type="protein sequence ID" value="WEA43819.1"/>
    <property type="molecule type" value="Genomic_DNA"/>
</dbReference>
<evidence type="ECO:0000259" key="1">
    <source>
        <dbReference type="Pfam" id="PF18863"/>
    </source>
</evidence>
<dbReference type="AlphaFoldDB" id="A0ABD7WUG2"/>
<dbReference type="Proteomes" id="UP001220217">
    <property type="component" value="Chromosome"/>
</dbReference>